<dbReference type="AlphaFoldDB" id="F2NQA8"/>
<feature type="zinc finger region" description="CHC2-type" evidence="12 14">
    <location>
        <begin position="35"/>
        <end position="59"/>
    </location>
</feature>
<dbReference type="PANTHER" id="PTHR30313:SF2">
    <property type="entry name" value="DNA PRIMASE"/>
    <property type="match status" value="1"/>
</dbReference>
<comment type="function">
    <text evidence="12 13">RNA polymerase that catalyzes the synthesis of short RNA molecules used as primers for DNA polymerase during DNA replication.</text>
</comment>
<keyword evidence="9" id="KW-0460">Magnesium</keyword>
<keyword evidence="17" id="KW-1185">Reference proteome</keyword>
<dbReference type="SUPFAM" id="SSF57783">
    <property type="entry name" value="Zinc beta-ribbon"/>
    <property type="match status" value="1"/>
</dbReference>
<dbReference type="InterPro" id="IPR036977">
    <property type="entry name" value="DNA_primase_Znf_CHC2"/>
</dbReference>
<evidence type="ECO:0000256" key="12">
    <source>
        <dbReference type="HAMAP-Rule" id="MF_00974"/>
    </source>
</evidence>
<dbReference type="NCBIfam" id="TIGR01391">
    <property type="entry name" value="dnaG"/>
    <property type="match status" value="1"/>
</dbReference>
<comment type="subunit">
    <text evidence="12">Monomer. Interacts with DnaB.</text>
</comment>
<evidence type="ECO:0000313" key="17">
    <source>
        <dbReference type="Proteomes" id="UP000007030"/>
    </source>
</evidence>
<evidence type="ECO:0000256" key="11">
    <source>
        <dbReference type="ARBA" id="ARBA00023163"/>
    </source>
</evidence>
<dbReference type="Gene3D" id="3.90.580.10">
    <property type="entry name" value="Zinc finger, CHC2-type domain"/>
    <property type="match status" value="1"/>
</dbReference>
<dbReference type="Proteomes" id="UP000007030">
    <property type="component" value="Chromosome"/>
</dbReference>
<evidence type="ECO:0000256" key="7">
    <source>
        <dbReference type="ARBA" id="ARBA00022771"/>
    </source>
</evidence>
<evidence type="ECO:0000256" key="10">
    <source>
        <dbReference type="ARBA" id="ARBA00023125"/>
    </source>
</evidence>
<dbReference type="GO" id="GO:0008270">
    <property type="term" value="F:zinc ion binding"/>
    <property type="evidence" value="ECO:0007669"/>
    <property type="project" value="UniProtKB-UniRule"/>
</dbReference>
<keyword evidence="1 12" id="KW-0240">DNA-directed RNA polymerase</keyword>
<dbReference type="PANTHER" id="PTHR30313">
    <property type="entry name" value="DNA PRIMASE"/>
    <property type="match status" value="1"/>
</dbReference>
<reference evidence="16 17" key="1">
    <citation type="journal article" date="2012" name="Stand. Genomic Sci.">
        <title>Complete genome sequence of the aerobic, heterotroph Marinithermus hydrothermalis type strain (T1(T)) from a deep-sea hydrothermal vent chimney.</title>
        <authorList>
            <person name="Copeland A."/>
            <person name="Gu W."/>
            <person name="Yasawong M."/>
            <person name="Lapidus A."/>
            <person name="Lucas S."/>
            <person name="Deshpande S."/>
            <person name="Pagani I."/>
            <person name="Tapia R."/>
            <person name="Cheng J.F."/>
            <person name="Goodwin L.A."/>
            <person name="Pitluck S."/>
            <person name="Liolios K."/>
            <person name="Ivanova N."/>
            <person name="Mavromatis K."/>
            <person name="Mikhailova N."/>
            <person name="Pati A."/>
            <person name="Chen A."/>
            <person name="Palaniappan K."/>
            <person name="Land M."/>
            <person name="Pan C."/>
            <person name="Brambilla E.M."/>
            <person name="Rohde M."/>
            <person name="Tindall B.J."/>
            <person name="Sikorski J."/>
            <person name="Goker M."/>
            <person name="Detter J.C."/>
            <person name="Bristow J."/>
            <person name="Eisen J.A."/>
            <person name="Markowitz V."/>
            <person name="Hugenholtz P."/>
            <person name="Kyrpides N.C."/>
            <person name="Klenk H.P."/>
            <person name="Woyke T."/>
        </authorList>
    </citation>
    <scope>NUCLEOTIDE SEQUENCE [LARGE SCALE GENOMIC DNA]</scope>
    <source>
        <strain evidence="17">DSM 14884 / JCM 11576 / T1</strain>
    </source>
</reference>
<sequence length="586" mass="66504">MDPREAIRARLDFKGLVERYVALRPAGKGRWKGLCPFHKEKTPSFHVDEEKGLFYCFGCKAGGDAFSFLERIEGITFQEALEKLAQETGVELPRAERNAKPRRELLEINELALAYFRSHLEGKAWAYLQRRGLTEASVERFALGYAPPGWDGLLRYLQKHGVDPRQGVEAGLLIERNGRVFDRFRDRVIFPIHDPLGRVVAFTGRVLNPEDTPKYLNTPETPIFKKSELLYGYAQARAALRERRQAVVVEGLFDVIALHQMGWPEAVAVLGSALSPDQALLLKRAGVERVYLAFDADEAGRKATLAGLDLEIARSFLVYAARLPEGQDPGDLLVLPNGAQVFQEALERALSEVEFRFEAASAGLDLTRPEAKRRVLQALLPRLVQAEPFDPVAEALKALIIDRLAIDPRALEDVILTQKKRRRTETLTTEQVRGMTPTTREPRDKTLLLELDIIALLLSAPQEELRTWVQYVEDHTWPPPDSFLAEFIEVARKEYFSPERILHHFEKRGEGARLFERLMLAGGTIPDLAASLDKSMARLREAYLTARLERLKAELKQNPEDPIVLLKEIQEVQKAIEAERRLYKRP</sequence>
<organism evidence="16 17">
    <name type="scientific">Marinithermus hydrothermalis (strain DSM 14884 / JCM 11576 / T1)</name>
    <dbReference type="NCBI Taxonomy" id="869210"/>
    <lineage>
        <taxon>Bacteria</taxon>
        <taxon>Thermotogati</taxon>
        <taxon>Deinococcota</taxon>
        <taxon>Deinococci</taxon>
        <taxon>Thermales</taxon>
        <taxon>Thermaceae</taxon>
        <taxon>Marinithermus</taxon>
    </lineage>
</organism>
<accession>F2NQA8</accession>
<dbReference type="SMART" id="SM00493">
    <property type="entry name" value="TOPRIM"/>
    <property type="match status" value="1"/>
</dbReference>
<dbReference type="InterPro" id="IPR002694">
    <property type="entry name" value="Znf_CHC2"/>
</dbReference>
<evidence type="ECO:0000256" key="8">
    <source>
        <dbReference type="ARBA" id="ARBA00022833"/>
    </source>
</evidence>
<dbReference type="STRING" id="869210.Marky_0889"/>
<dbReference type="InterPro" id="IPR030846">
    <property type="entry name" value="DnaG_bac"/>
</dbReference>
<keyword evidence="10 12" id="KW-0238">DNA-binding</keyword>
<dbReference type="GO" id="GO:0000428">
    <property type="term" value="C:DNA-directed RNA polymerase complex"/>
    <property type="evidence" value="ECO:0007669"/>
    <property type="project" value="UniProtKB-KW"/>
</dbReference>
<dbReference type="SMART" id="SM00400">
    <property type="entry name" value="ZnF_CHCC"/>
    <property type="match status" value="1"/>
</dbReference>
<dbReference type="EMBL" id="CP002630">
    <property type="protein sequence ID" value="AEB11635.1"/>
    <property type="molecule type" value="Genomic_DNA"/>
</dbReference>
<dbReference type="eggNOG" id="COG0358">
    <property type="taxonomic scope" value="Bacteria"/>
</dbReference>
<dbReference type="SUPFAM" id="SSF56731">
    <property type="entry name" value="DNA primase core"/>
    <property type="match status" value="1"/>
</dbReference>
<evidence type="ECO:0000313" key="16">
    <source>
        <dbReference type="EMBL" id="AEB11635.1"/>
    </source>
</evidence>
<dbReference type="Gene3D" id="3.90.980.10">
    <property type="entry name" value="DNA primase, catalytic core, N-terminal domain"/>
    <property type="match status" value="1"/>
</dbReference>
<comment type="cofactor">
    <cofactor evidence="12 13 14">
        <name>Zn(2+)</name>
        <dbReference type="ChEBI" id="CHEBI:29105"/>
    </cofactor>
    <text evidence="12 13 14">Binds 1 zinc ion per monomer.</text>
</comment>
<evidence type="ECO:0000256" key="13">
    <source>
        <dbReference type="PIRNR" id="PIRNR002811"/>
    </source>
</evidence>
<proteinExistence type="inferred from homology"/>
<evidence type="ECO:0000256" key="14">
    <source>
        <dbReference type="PIRSR" id="PIRSR002811-1"/>
    </source>
</evidence>
<name>F2NQA8_MARHT</name>
<evidence type="ECO:0000256" key="1">
    <source>
        <dbReference type="ARBA" id="ARBA00022478"/>
    </source>
</evidence>
<dbReference type="Gene3D" id="3.40.1360.10">
    <property type="match status" value="1"/>
</dbReference>
<dbReference type="GO" id="GO:0005737">
    <property type="term" value="C:cytoplasm"/>
    <property type="evidence" value="ECO:0007669"/>
    <property type="project" value="TreeGrafter"/>
</dbReference>
<dbReference type="InterPro" id="IPR006171">
    <property type="entry name" value="TOPRIM_dom"/>
</dbReference>
<keyword evidence="2 12" id="KW-0639">Primosome</keyword>
<evidence type="ECO:0000256" key="6">
    <source>
        <dbReference type="ARBA" id="ARBA00022723"/>
    </source>
</evidence>
<dbReference type="InterPro" id="IPR034151">
    <property type="entry name" value="TOPRIM_DnaG_bac"/>
</dbReference>
<comment type="catalytic activity">
    <reaction evidence="12">
        <text>ssDNA + n NTP = ssDNA/pppN(pN)n-1 hybrid + (n-1) diphosphate.</text>
        <dbReference type="EC" id="2.7.7.101"/>
    </reaction>
</comment>
<dbReference type="KEGG" id="mhd:Marky_0889"/>
<dbReference type="HOGENOM" id="CLU_013501_3_1_0"/>
<dbReference type="OrthoDB" id="9803773at2"/>
<dbReference type="GO" id="GO:1990077">
    <property type="term" value="C:primosome complex"/>
    <property type="evidence" value="ECO:0007669"/>
    <property type="project" value="UniProtKB-KW"/>
</dbReference>
<dbReference type="FunFam" id="3.90.980.10:FF:000001">
    <property type="entry name" value="DNA primase"/>
    <property type="match status" value="1"/>
</dbReference>
<keyword evidence="6 12" id="KW-0479">Metal-binding</keyword>
<keyword evidence="4 12" id="KW-0548">Nucleotidyltransferase</keyword>
<evidence type="ECO:0000256" key="2">
    <source>
        <dbReference type="ARBA" id="ARBA00022515"/>
    </source>
</evidence>
<keyword evidence="3 12" id="KW-0808">Transferase</keyword>
<dbReference type="GO" id="GO:0003677">
    <property type="term" value="F:DNA binding"/>
    <property type="evidence" value="ECO:0007669"/>
    <property type="project" value="UniProtKB-KW"/>
</dbReference>
<dbReference type="EC" id="2.7.7.101" evidence="12"/>
<keyword evidence="5 12" id="KW-0235">DNA replication</keyword>
<evidence type="ECO:0000256" key="5">
    <source>
        <dbReference type="ARBA" id="ARBA00022705"/>
    </source>
</evidence>
<dbReference type="FunFam" id="3.90.580.10:FF:000001">
    <property type="entry name" value="DNA primase"/>
    <property type="match status" value="1"/>
</dbReference>
<evidence type="ECO:0000256" key="4">
    <source>
        <dbReference type="ARBA" id="ARBA00022695"/>
    </source>
</evidence>
<keyword evidence="11 12" id="KW-0804">Transcription</keyword>
<dbReference type="HAMAP" id="MF_00974">
    <property type="entry name" value="DNA_primase_DnaG"/>
    <property type="match status" value="1"/>
</dbReference>
<dbReference type="Pfam" id="PF08275">
    <property type="entry name" value="DNAG_N"/>
    <property type="match status" value="1"/>
</dbReference>
<dbReference type="InterPro" id="IPR037068">
    <property type="entry name" value="DNA_primase_core_N_sf"/>
</dbReference>
<evidence type="ECO:0000256" key="3">
    <source>
        <dbReference type="ARBA" id="ARBA00022679"/>
    </source>
</evidence>
<protein>
    <recommendedName>
        <fullName evidence="12 13">DNA primase</fullName>
        <ecNumber evidence="12">2.7.7.101</ecNumber>
    </recommendedName>
</protein>
<gene>
    <name evidence="12" type="primary">dnaG</name>
    <name evidence="16" type="ordered locus">Marky_0889</name>
</gene>
<comment type="similarity">
    <text evidence="12 13">Belongs to the DnaG primase family.</text>
</comment>
<dbReference type="PIRSF" id="PIRSF002811">
    <property type="entry name" value="DnaG"/>
    <property type="match status" value="1"/>
</dbReference>
<dbReference type="GO" id="GO:0003899">
    <property type="term" value="F:DNA-directed RNA polymerase activity"/>
    <property type="evidence" value="ECO:0007669"/>
    <property type="project" value="UniProtKB-UniRule"/>
</dbReference>
<evidence type="ECO:0000256" key="9">
    <source>
        <dbReference type="ARBA" id="ARBA00022842"/>
    </source>
</evidence>
<dbReference type="InterPro" id="IPR013264">
    <property type="entry name" value="DNAG_N"/>
</dbReference>
<evidence type="ECO:0000259" key="15">
    <source>
        <dbReference type="PROSITE" id="PS50880"/>
    </source>
</evidence>
<keyword evidence="7 12" id="KW-0863">Zinc-finger</keyword>
<keyword evidence="8 12" id="KW-0862">Zinc</keyword>
<dbReference type="RefSeq" id="WP_013703685.1">
    <property type="nucleotide sequence ID" value="NC_015387.1"/>
</dbReference>
<dbReference type="CDD" id="cd03364">
    <property type="entry name" value="TOPRIM_DnaG_primases"/>
    <property type="match status" value="1"/>
</dbReference>
<dbReference type="Pfam" id="PF01807">
    <property type="entry name" value="Zn_ribbon_DnaG"/>
    <property type="match status" value="1"/>
</dbReference>
<dbReference type="InterPro" id="IPR050219">
    <property type="entry name" value="DnaG_primase"/>
</dbReference>
<dbReference type="GO" id="GO:0006269">
    <property type="term" value="P:DNA replication, synthesis of primer"/>
    <property type="evidence" value="ECO:0007669"/>
    <property type="project" value="UniProtKB-UniRule"/>
</dbReference>
<comment type="domain">
    <text evidence="12">Contains an N-terminal zinc-binding domain, a central core domain that contains the primase activity, and a C-terminal DnaB-binding domain.</text>
</comment>
<dbReference type="Pfam" id="PF13662">
    <property type="entry name" value="Toprim_4"/>
    <property type="match status" value="1"/>
</dbReference>
<feature type="domain" description="Toprim" evidence="15">
    <location>
        <begin position="244"/>
        <end position="324"/>
    </location>
</feature>
<dbReference type="PROSITE" id="PS50880">
    <property type="entry name" value="TOPRIM"/>
    <property type="match status" value="1"/>
</dbReference>
<dbReference type="InterPro" id="IPR006295">
    <property type="entry name" value="DNA_primase_DnaG"/>
</dbReference>